<accession>A0A484CZ50</accession>
<sequence length="103" mass="11586">MVTFLLAGRCRCEPWFLNKPARMHGFTLGHVACRRGLFNGAHRLADRPFLTVTEHTCTKATCPRTQSFHSRRLPPISPCKKPFASEHHRLQNSKCSAALNGVT</sequence>
<protein>
    <submittedName>
        <fullName evidence="1">Uncharacterized protein</fullName>
    </submittedName>
</protein>
<gene>
    <name evidence="1" type="ORF">EPR50_G00112220</name>
</gene>
<organism evidence="1 2">
    <name type="scientific">Perca flavescens</name>
    <name type="common">American yellow perch</name>
    <name type="synonym">Morone flavescens</name>
    <dbReference type="NCBI Taxonomy" id="8167"/>
    <lineage>
        <taxon>Eukaryota</taxon>
        <taxon>Metazoa</taxon>
        <taxon>Chordata</taxon>
        <taxon>Craniata</taxon>
        <taxon>Vertebrata</taxon>
        <taxon>Euteleostomi</taxon>
        <taxon>Actinopterygii</taxon>
        <taxon>Neopterygii</taxon>
        <taxon>Teleostei</taxon>
        <taxon>Neoteleostei</taxon>
        <taxon>Acanthomorphata</taxon>
        <taxon>Eupercaria</taxon>
        <taxon>Perciformes</taxon>
        <taxon>Percoidei</taxon>
        <taxon>Percidae</taxon>
        <taxon>Percinae</taxon>
        <taxon>Perca</taxon>
    </lineage>
</organism>
<keyword evidence="2" id="KW-1185">Reference proteome</keyword>
<reference evidence="1 2" key="1">
    <citation type="submission" date="2019-01" db="EMBL/GenBank/DDBJ databases">
        <title>A chromosome-scale genome assembly of the yellow perch, Perca flavescens.</title>
        <authorList>
            <person name="Feron R."/>
            <person name="Morvezen R."/>
            <person name="Bestin A."/>
            <person name="Haffray P."/>
            <person name="Klopp C."/>
            <person name="Zahm M."/>
            <person name="Cabau C."/>
            <person name="Roques C."/>
            <person name="Donnadieu C."/>
            <person name="Bouchez O."/>
            <person name="Christie M."/>
            <person name="Larson W."/>
            <person name="Guiguen Y."/>
        </authorList>
    </citation>
    <scope>NUCLEOTIDE SEQUENCE [LARGE SCALE GENOMIC DNA]</scope>
    <source>
        <strain evidence="1">YP-PL-M2</strain>
        <tissue evidence="1">Blood</tissue>
    </source>
</reference>
<evidence type="ECO:0000313" key="2">
    <source>
        <dbReference type="Proteomes" id="UP000295070"/>
    </source>
</evidence>
<comment type="caution">
    <text evidence="1">The sequence shown here is derived from an EMBL/GenBank/DDBJ whole genome shotgun (WGS) entry which is preliminary data.</text>
</comment>
<evidence type="ECO:0000313" key="1">
    <source>
        <dbReference type="EMBL" id="TDH07947.1"/>
    </source>
</evidence>
<dbReference type="AlphaFoldDB" id="A0A484CZ50"/>
<dbReference type="EMBL" id="SCKG01000010">
    <property type="protein sequence ID" value="TDH07947.1"/>
    <property type="molecule type" value="Genomic_DNA"/>
</dbReference>
<name>A0A484CZ50_PERFV</name>
<dbReference type="Proteomes" id="UP000295070">
    <property type="component" value="Chromosome 10"/>
</dbReference>
<proteinExistence type="predicted"/>